<feature type="region of interest" description="Disordered" evidence="1">
    <location>
        <begin position="78"/>
        <end position="109"/>
    </location>
</feature>
<name>A0A8K1GW65_9PASS</name>
<organism evidence="2 3">
    <name type="scientific">Zosterops borbonicus</name>
    <dbReference type="NCBI Taxonomy" id="364589"/>
    <lineage>
        <taxon>Eukaryota</taxon>
        <taxon>Metazoa</taxon>
        <taxon>Chordata</taxon>
        <taxon>Craniata</taxon>
        <taxon>Vertebrata</taxon>
        <taxon>Euteleostomi</taxon>
        <taxon>Archelosauria</taxon>
        <taxon>Archosauria</taxon>
        <taxon>Dinosauria</taxon>
        <taxon>Saurischia</taxon>
        <taxon>Theropoda</taxon>
        <taxon>Coelurosauria</taxon>
        <taxon>Aves</taxon>
        <taxon>Neognathae</taxon>
        <taxon>Neoaves</taxon>
        <taxon>Telluraves</taxon>
        <taxon>Australaves</taxon>
        <taxon>Passeriformes</taxon>
        <taxon>Sylvioidea</taxon>
        <taxon>Zosteropidae</taxon>
        <taxon>Zosterops</taxon>
    </lineage>
</organism>
<dbReference type="AlphaFoldDB" id="A0A8K1GW65"/>
<sequence length="178" mass="20319">MLHQEKRTRKVHLKETDERNGNSKKWGTEADKVLTESKLDGIDPMKNASHEKWTSSLLLKGADSEYKKTDMTLCQQKDEEMLHQEKRTRKVHLKETDERNGNSKKWGTEADKVLTESKLDGIDPMKNASHEKWTSSLLLKGADSELPILPFSPPPKKPPPQTTMLKPPISERIAIPEL</sequence>
<feature type="region of interest" description="Disordered" evidence="1">
    <location>
        <begin position="1"/>
        <end position="29"/>
    </location>
</feature>
<comment type="caution">
    <text evidence="2">The sequence shown here is derived from an EMBL/GenBank/DDBJ whole genome shotgun (WGS) entry which is preliminary data.</text>
</comment>
<accession>A0A8K1GW65</accession>
<dbReference type="Proteomes" id="UP000796761">
    <property type="component" value="Unassembled WGS sequence"/>
</dbReference>
<feature type="compositionally biased region" description="Basic residues" evidence="1">
    <location>
        <begin position="1"/>
        <end position="12"/>
    </location>
</feature>
<feature type="region of interest" description="Disordered" evidence="1">
    <location>
        <begin position="148"/>
        <end position="178"/>
    </location>
</feature>
<gene>
    <name evidence="2" type="ORF">HGM15179_000560</name>
</gene>
<feature type="compositionally biased region" description="Basic and acidic residues" evidence="1">
    <location>
        <begin position="93"/>
        <end position="109"/>
    </location>
</feature>
<keyword evidence="3" id="KW-1185">Reference proteome</keyword>
<evidence type="ECO:0000313" key="2">
    <source>
        <dbReference type="EMBL" id="TRZ26535.1"/>
    </source>
</evidence>
<evidence type="ECO:0000256" key="1">
    <source>
        <dbReference type="SAM" id="MobiDB-lite"/>
    </source>
</evidence>
<feature type="compositionally biased region" description="Basic and acidic residues" evidence="1">
    <location>
        <begin position="13"/>
        <end position="29"/>
    </location>
</feature>
<feature type="compositionally biased region" description="Pro residues" evidence="1">
    <location>
        <begin position="150"/>
        <end position="161"/>
    </location>
</feature>
<protein>
    <submittedName>
        <fullName evidence="2">Uncharacterized protein</fullName>
    </submittedName>
</protein>
<dbReference type="EMBL" id="SWJQ01000011">
    <property type="protein sequence ID" value="TRZ26535.1"/>
    <property type="molecule type" value="Genomic_DNA"/>
</dbReference>
<proteinExistence type="predicted"/>
<reference evidence="2" key="1">
    <citation type="submission" date="2019-04" db="EMBL/GenBank/DDBJ databases">
        <title>Genome assembly of Zosterops borbonicus 15179.</title>
        <authorList>
            <person name="Leroy T."/>
            <person name="Anselmetti Y."/>
            <person name="Tilak M.-K."/>
            <person name="Nabholz B."/>
        </authorList>
    </citation>
    <scope>NUCLEOTIDE SEQUENCE</scope>
    <source>
        <strain evidence="2">HGM_15179</strain>
        <tissue evidence="2">Muscle</tissue>
    </source>
</reference>
<evidence type="ECO:0000313" key="3">
    <source>
        <dbReference type="Proteomes" id="UP000796761"/>
    </source>
</evidence>